<gene>
    <name evidence="10" type="ORF">H7F21_16675</name>
</gene>
<feature type="domain" description="Peptidase S54 rhomboid" evidence="8">
    <location>
        <begin position="44"/>
        <end position="185"/>
    </location>
</feature>
<protein>
    <submittedName>
        <fullName evidence="10">Rhomboid family intramembrane serine protease</fullName>
    </submittedName>
</protein>
<keyword evidence="5 7" id="KW-1133">Transmembrane helix</keyword>
<dbReference type="SUPFAM" id="SSF144091">
    <property type="entry name" value="Rhomboid-like"/>
    <property type="match status" value="1"/>
</dbReference>
<dbReference type="InterPro" id="IPR050925">
    <property type="entry name" value="Rhomboid_protease_S54"/>
</dbReference>
<keyword evidence="4" id="KW-0378">Hydrolase</keyword>
<evidence type="ECO:0000256" key="3">
    <source>
        <dbReference type="ARBA" id="ARBA00022692"/>
    </source>
</evidence>
<dbReference type="InterPro" id="IPR046483">
    <property type="entry name" value="DUF6576"/>
</dbReference>
<dbReference type="EMBL" id="JACLCP010000007">
    <property type="protein sequence ID" value="MBC2846744.1"/>
    <property type="molecule type" value="Genomic_DNA"/>
</dbReference>
<keyword evidence="6 7" id="KW-0472">Membrane</keyword>
<evidence type="ECO:0000259" key="8">
    <source>
        <dbReference type="Pfam" id="PF01694"/>
    </source>
</evidence>
<feature type="domain" description="DUF6576" evidence="9">
    <location>
        <begin position="233"/>
        <end position="277"/>
    </location>
</feature>
<evidence type="ECO:0000256" key="6">
    <source>
        <dbReference type="ARBA" id="ARBA00023136"/>
    </source>
</evidence>
<dbReference type="GO" id="GO:0006508">
    <property type="term" value="P:proteolysis"/>
    <property type="evidence" value="ECO:0007669"/>
    <property type="project" value="UniProtKB-KW"/>
</dbReference>
<evidence type="ECO:0000313" key="10">
    <source>
        <dbReference type="EMBL" id="MBC2846744.1"/>
    </source>
</evidence>
<dbReference type="Pfam" id="PF01694">
    <property type="entry name" value="Rhomboid"/>
    <property type="match status" value="1"/>
</dbReference>
<comment type="similarity">
    <text evidence="2">Belongs to the peptidase S54 family.</text>
</comment>
<dbReference type="GO" id="GO:0016020">
    <property type="term" value="C:membrane"/>
    <property type="evidence" value="ECO:0007669"/>
    <property type="project" value="UniProtKB-SubCell"/>
</dbReference>
<dbReference type="InterPro" id="IPR022764">
    <property type="entry name" value="Peptidase_S54_rhomboid_dom"/>
</dbReference>
<evidence type="ECO:0000313" key="11">
    <source>
        <dbReference type="Proteomes" id="UP000533900"/>
    </source>
</evidence>
<keyword evidence="3 7" id="KW-0812">Transmembrane</keyword>
<feature type="transmembrane region" description="Helical" evidence="7">
    <location>
        <begin position="77"/>
        <end position="102"/>
    </location>
</feature>
<name>A0A842IXJ1_9FLAO</name>
<reference evidence="10" key="1">
    <citation type="submission" date="2020-08" db="EMBL/GenBank/DDBJ databases">
        <title>Winogradskyella ouciana sp. nov., isolated from the hadal seawater of the Mariana Trench.</title>
        <authorList>
            <person name="He X."/>
        </authorList>
    </citation>
    <scope>NUCLEOTIDE SEQUENCE [LARGE SCALE GENOMIC DNA]</scope>
    <source>
        <strain evidence="10">KCTC 52348</strain>
    </source>
</reference>
<proteinExistence type="inferred from homology"/>
<feature type="transmembrane region" description="Helical" evidence="7">
    <location>
        <begin position="135"/>
        <end position="158"/>
    </location>
</feature>
<evidence type="ECO:0000256" key="2">
    <source>
        <dbReference type="ARBA" id="ARBA00009045"/>
    </source>
</evidence>
<organism evidence="10 11">
    <name type="scientific">Winogradskyella flava</name>
    <dbReference type="NCBI Taxonomy" id="1884876"/>
    <lineage>
        <taxon>Bacteria</taxon>
        <taxon>Pseudomonadati</taxon>
        <taxon>Bacteroidota</taxon>
        <taxon>Flavobacteriia</taxon>
        <taxon>Flavobacteriales</taxon>
        <taxon>Flavobacteriaceae</taxon>
        <taxon>Winogradskyella</taxon>
    </lineage>
</organism>
<feature type="transmembrane region" description="Helical" evidence="7">
    <location>
        <begin position="6"/>
        <end position="27"/>
    </location>
</feature>
<dbReference type="RefSeq" id="WP_185790454.1">
    <property type="nucleotide sequence ID" value="NZ_JACLCP010000007.1"/>
</dbReference>
<dbReference type="GO" id="GO:0004252">
    <property type="term" value="F:serine-type endopeptidase activity"/>
    <property type="evidence" value="ECO:0007669"/>
    <property type="project" value="InterPro"/>
</dbReference>
<dbReference type="Pfam" id="PF20216">
    <property type="entry name" value="DUF6576"/>
    <property type="match status" value="1"/>
</dbReference>
<comment type="subcellular location">
    <subcellularLocation>
        <location evidence="1">Membrane</location>
        <topology evidence="1">Multi-pass membrane protein</topology>
    </subcellularLocation>
</comment>
<dbReference type="PANTHER" id="PTHR43731">
    <property type="entry name" value="RHOMBOID PROTEASE"/>
    <property type="match status" value="1"/>
</dbReference>
<keyword evidence="10" id="KW-0645">Protease</keyword>
<comment type="caution">
    <text evidence="10">The sequence shown here is derived from an EMBL/GenBank/DDBJ whole genome shotgun (WGS) entry which is preliminary data.</text>
</comment>
<feature type="transmembrane region" description="Helical" evidence="7">
    <location>
        <begin position="109"/>
        <end position="129"/>
    </location>
</feature>
<dbReference type="InterPro" id="IPR035952">
    <property type="entry name" value="Rhomboid-like_sf"/>
</dbReference>
<sequence>MEEIGIIALLLIIANGIVTYKGLNDFIFFDKFLFNVDRILVDKDYKRLVTSGFLHADWTHFTFNMITLYLFSQSLEVYIGIPAFIALYFVSLIGGNLLALYIHRNHPDYSAIGASGAVSGLVFASIGLFPGMEIGFILLPIFIPAWLYGIAYVLYSIYGIKTKKDNIGHEAHLGGGIVGLIIAIGINPSIIQTNYFPIILILIPSLTFLYLIVKKPHFLIVQNPFSKTKNVVTIEDKYNSNKASKQNELNRILDKINKKGYDKLSKKEKDKLNDLSK</sequence>
<dbReference type="Proteomes" id="UP000533900">
    <property type="component" value="Unassembled WGS sequence"/>
</dbReference>
<evidence type="ECO:0000256" key="5">
    <source>
        <dbReference type="ARBA" id="ARBA00022989"/>
    </source>
</evidence>
<evidence type="ECO:0000256" key="4">
    <source>
        <dbReference type="ARBA" id="ARBA00022801"/>
    </source>
</evidence>
<evidence type="ECO:0000256" key="1">
    <source>
        <dbReference type="ARBA" id="ARBA00004141"/>
    </source>
</evidence>
<feature type="transmembrane region" description="Helical" evidence="7">
    <location>
        <begin position="170"/>
        <end position="189"/>
    </location>
</feature>
<evidence type="ECO:0000259" key="9">
    <source>
        <dbReference type="Pfam" id="PF20216"/>
    </source>
</evidence>
<accession>A0A842IXJ1</accession>
<keyword evidence="11" id="KW-1185">Reference proteome</keyword>
<feature type="transmembrane region" description="Helical" evidence="7">
    <location>
        <begin position="195"/>
        <end position="213"/>
    </location>
</feature>
<evidence type="ECO:0000256" key="7">
    <source>
        <dbReference type="SAM" id="Phobius"/>
    </source>
</evidence>
<dbReference type="AlphaFoldDB" id="A0A842IXJ1"/>
<dbReference type="Gene3D" id="1.20.1540.10">
    <property type="entry name" value="Rhomboid-like"/>
    <property type="match status" value="1"/>
</dbReference>
<dbReference type="PANTHER" id="PTHR43731:SF14">
    <property type="entry name" value="PRESENILIN-ASSOCIATED RHOMBOID-LIKE PROTEIN, MITOCHONDRIAL"/>
    <property type="match status" value="1"/>
</dbReference>